<evidence type="ECO:0000256" key="1">
    <source>
        <dbReference type="ARBA" id="ARBA00005532"/>
    </source>
</evidence>
<dbReference type="InterPro" id="IPR001816">
    <property type="entry name" value="Transl_elong_EFTs/EF1B"/>
</dbReference>
<evidence type="ECO:0000313" key="10">
    <source>
        <dbReference type="Proteomes" id="UP000782843"/>
    </source>
</evidence>
<evidence type="ECO:0000256" key="4">
    <source>
        <dbReference type="ARBA" id="ARBA00022917"/>
    </source>
</evidence>
<evidence type="ECO:0000256" key="7">
    <source>
        <dbReference type="RuleBase" id="RU000643"/>
    </source>
</evidence>
<keyword evidence="4 5" id="KW-0648">Protein biosynthesis</keyword>
<dbReference type="Proteomes" id="UP000782843">
    <property type="component" value="Unassembled WGS sequence"/>
</dbReference>
<comment type="function">
    <text evidence="5 6">Associates with the EF-Tu.GDP complex and induces the exchange of GDP to GTP. It remains bound to the aminoacyl-tRNA.EF-Tu.GTP complex up to the GTP hydrolysis stage on the ribosome.</text>
</comment>
<evidence type="ECO:0000256" key="2">
    <source>
        <dbReference type="ARBA" id="ARBA00016956"/>
    </source>
</evidence>
<dbReference type="SUPFAM" id="SSF54713">
    <property type="entry name" value="Elongation factor Ts (EF-Ts), dimerisation domain"/>
    <property type="match status" value="1"/>
</dbReference>
<evidence type="ECO:0000256" key="5">
    <source>
        <dbReference type="HAMAP-Rule" id="MF_00050"/>
    </source>
</evidence>
<dbReference type="PANTHER" id="PTHR11741:SF0">
    <property type="entry name" value="ELONGATION FACTOR TS, MITOCHONDRIAL"/>
    <property type="match status" value="1"/>
</dbReference>
<feature type="domain" description="Translation elongation factor EFTs/EF1B dimerisation" evidence="8">
    <location>
        <begin position="92"/>
        <end position="196"/>
    </location>
</feature>
<protein>
    <recommendedName>
        <fullName evidence="2 5">Elongation factor Ts</fullName>
        <shortName evidence="5">EF-Ts</shortName>
    </recommendedName>
</protein>
<evidence type="ECO:0000256" key="6">
    <source>
        <dbReference type="RuleBase" id="RU000642"/>
    </source>
</evidence>
<dbReference type="InterPro" id="IPR009060">
    <property type="entry name" value="UBA-like_sf"/>
</dbReference>
<dbReference type="InterPro" id="IPR014039">
    <property type="entry name" value="Transl_elong_EFTs/EF1B_dimer"/>
</dbReference>
<evidence type="ECO:0000259" key="8">
    <source>
        <dbReference type="Pfam" id="PF00889"/>
    </source>
</evidence>
<dbReference type="NCBIfam" id="TIGR00116">
    <property type="entry name" value="tsf"/>
    <property type="match status" value="2"/>
</dbReference>
<dbReference type="HAMAP" id="MF_00050">
    <property type="entry name" value="EF_Ts"/>
    <property type="match status" value="1"/>
</dbReference>
<sequence>MSTVSMEEIKKLRDMSGAGLADSREALEESNGDLDKAFDFLRKKGASKAQSRAHKEAKEGFIGSYIHNGRIGVMVEVNCETDFVARNEKFQEFARNLAMHIAAANPLYLTSDEVPAEVIKKEEEIYKEELLKEGKPENIIENILKGKMAKYYEQVCLMNQKYVKDDSKTIEELLQELVASIGEKTVIKRFVRFEIGLD</sequence>
<name>A0A955L373_9BACT</name>
<evidence type="ECO:0000256" key="3">
    <source>
        <dbReference type="ARBA" id="ARBA00022768"/>
    </source>
</evidence>
<dbReference type="Gene3D" id="1.10.8.10">
    <property type="entry name" value="DNA helicase RuvA subunit, C-terminal domain"/>
    <property type="match status" value="1"/>
</dbReference>
<dbReference type="SUPFAM" id="SSF46934">
    <property type="entry name" value="UBA-like"/>
    <property type="match status" value="1"/>
</dbReference>
<dbReference type="AlphaFoldDB" id="A0A955L373"/>
<accession>A0A955L373</accession>
<proteinExistence type="inferred from homology"/>
<keyword evidence="3 5" id="KW-0251">Elongation factor</keyword>
<reference evidence="9" key="1">
    <citation type="submission" date="2020-04" db="EMBL/GenBank/DDBJ databases">
        <authorList>
            <person name="Zhang T."/>
        </authorList>
    </citation>
    <scope>NUCLEOTIDE SEQUENCE</scope>
    <source>
        <strain evidence="9">HKST-UBA10</strain>
    </source>
</reference>
<dbReference type="FunFam" id="1.10.286.20:FF:000001">
    <property type="entry name" value="Elongation factor Ts"/>
    <property type="match status" value="1"/>
</dbReference>
<reference evidence="9" key="2">
    <citation type="journal article" date="2021" name="Microbiome">
        <title>Successional dynamics and alternative stable states in a saline activated sludge microbial community over 9 years.</title>
        <authorList>
            <person name="Wang Y."/>
            <person name="Ye J."/>
            <person name="Ju F."/>
            <person name="Liu L."/>
            <person name="Boyd J.A."/>
            <person name="Deng Y."/>
            <person name="Parks D.H."/>
            <person name="Jiang X."/>
            <person name="Yin X."/>
            <person name="Woodcroft B.J."/>
            <person name="Tyson G.W."/>
            <person name="Hugenholtz P."/>
            <person name="Polz M.F."/>
            <person name="Zhang T."/>
        </authorList>
    </citation>
    <scope>NUCLEOTIDE SEQUENCE</scope>
    <source>
        <strain evidence="9">HKST-UBA10</strain>
    </source>
</reference>
<dbReference type="PANTHER" id="PTHR11741">
    <property type="entry name" value="ELONGATION FACTOR TS"/>
    <property type="match status" value="1"/>
</dbReference>
<comment type="similarity">
    <text evidence="1 5 6">Belongs to the EF-Ts family.</text>
</comment>
<dbReference type="FunFam" id="1.10.8.10:FF:000001">
    <property type="entry name" value="Elongation factor Ts"/>
    <property type="match status" value="1"/>
</dbReference>
<keyword evidence="5" id="KW-0963">Cytoplasm</keyword>
<dbReference type="GO" id="GO:0003746">
    <property type="term" value="F:translation elongation factor activity"/>
    <property type="evidence" value="ECO:0007669"/>
    <property type="project" value="UniProtKB-UniRule"/>
</dbReference>
<comment type="caution">
    <text evidence="9">The sequence shown here is derived from an EMBL/GenBank/DDBJ whole genome shotgun (WGS) entry which is preliminary data.</text>
</comment>
<dbReference type="PROSITE" id="PS01127">
    <property type="entry name" value="EF_TS_2"/>
    <property type="match status" value="1"/>
</dbReference>
<dbReference type="Gene3D" id="1.10.286.20">
    <property type="match status" value="1"/>
</dbReference>
<organism evidence="9 10">
    <name type="scientific">Candidatus Dojkabacteria bacterium</name>
    <dbReference type="NCBI Taxonomy" id="2099670"/>
    <lineage>
        <taxon>Bacteria</taxon>
        <taxon>Candidatus Dojkabacteria</taxon>
    </lineage>
</organism>
<dbReference type="InterPro" id="IPR036402">
    <property type="entry name" value="EF-Ts_dimer_sf"/>
</dbReference>
<gene>
    <name evidence="5 9" type="primary">tsf</name>
    <name evidence="9" type="ORF">KC660_01635</name>
</gene>
<dbReference type="Gene3D" id="3.30.479.20">
    <property type="entry name" value="Elongation factor Ts, dimerisation domain"/>
    <property type="match status" value="1"/>
</dbReference>
<dbReference type="InterPro" id="IPR018101">
    <property type="entry name" value="Transl_elong_Ts_CS"/>
</dbReference>
<comment type="subcellular location">
    <subcellularLocation>
        <location evidence="5 7">Cytoplasm</location>
    </subcellularLocation>
</comment>
<dbReference type="CDD" id="cd14275">
    <property type="entry name" value="UBA_EF-Ts"/>
    <property type="match status" value="1"/>
</dbReference>
<feature type="region of interest" description="Involved in Mg(2+) ion dislocation from EF-Tu" evidence="5">
    <location>
        <begin position="81"/>
        <end position="84"/>
    </location>
</feature>
<dbReference type="GO" id="GO:0005737">
    <property type="term" value="C:cytoplasm"/>
    <property type="evidence" value="ECO:0007669"/>
    <property type="project" value="UniProtKB-SubCell"/>
</dbReference>
<dbReference type="Pfam" id="PF00889">
    <property type="entry name" value="EF_TS"/>
    <property type="match status" value="1"/>
</dbReference>
<evidence type="ECO:0000313" key="9">
    <source>
        <dbReference type="EMBL" id="MCA9382090.1"/>
    </source>
</evidence>
<dbReference type="EMBL" id="JAGQLG010000057">
    <property type="protein sequence ID" value="MCA9382090.1"/>
    <property type="molecule type" value="Genomic_DNA"/>
</dbReference>